<dbReference type="InterPro" id="IPR029062">
    <property type="entry name" value="Class_I_gatase-like"/>
</dbReference>
<dbReference type="InterPro" id="IPR027461">
    <property type="entry name" value="Carboxypeptidase_A_C_sf"/>
</dbReference>
<dbReference type="SUPFAM" id="SSF141986">
    <property type="entry name" value="LD-carboxypeptidase A C-terminal domain-like"/>
    <property type="match status" value="1"/>
</dbReference>
<evidence type="ECO:0000313" key="9">
    <source>
        <dbReference type="Proteomes" id="UP001501508"/>
    </source>
</evidence>
<name>A0ABP8LRI3_9BACT</name>
<reference evidence="9" key="1">
    <citation type="journal article" date="2019" name="Int. J. Syst. Evol. Microbiol.">
        <title>The Global Catalogue of Microorganisms (GCM) 10K type strain sequencing project: providing services to taxonomists for standard genome sequencing and annotation.</title>
        <authorList>
            <consortium name="The Broad Institute Genomics Platform"/>
            <consortium name="The Broad Institute Genome Sequencing Center for Infectious Disease"/>
            <person name="Wu L."/>
            <person name="Ma J."/>
        </authorList>
    </citation>
    <scope>NUCLEOTIDE SEQUENCE [LARGE SCALE GENOMIC DNA]</scope>
    <source>
        <strain evidence="9">JCM 31920</strain>
    </source>
</reference>
<keyword evidence="2" id="KW-0121">Carboxypeptidase</keyword>
<evidence type="ECO:0000256" key="5">
    <source>
        <dbReference type="ARBA" id="ARBA00022825"/>
    </source>
</evidence>
<keyword evidence="5" id="KW-0720">Serine protease</keyword>
<evidence type="ECO:0000256" key="4">
    <source>
        <dbReference type="ARBA" id="ARBA00022801"/>
    </source>
</evidence>
<dbReference type="EMBL" id="BAABEY010000011">
    <property type="protein sequence ID" value="GAA4434945.1"/>
    <property type="molecule type" value="Genomic_DNA"/>
</dbReference>
<dbReference type="RefSeq" id="WP_345027038.1">
    <property type="nucleotide sequence ID" value="NZ_BAABEY010000011.1"/>
</dbReference>
<gene>
    <name evidence="8" type="ORF">GCM10023091_10610</name>
</gene>
<evidence type="ECO:0000256" key="1">
    <source>
        <dbReference type="ARBA" id="ARBA00010233"/>
    </source>
</evidence>
<dbReference type="Pfam" id="PF02016">
    <property type="entry name" value="Peptidase_S66"/>
    <property type="match status" value="1"/>
</dbReference>
<dbReference type="InterPro" id="IPR003507">
    <property type="entry name" value="S66_fam"/>
</dbReference>
<dbReference type="Gene3D" id="3.50.30.60">
    <property type="entry name" value="LD-carboxypeptidase A C-terminal domain-like"/>
    <property type="match status" value="1"/>
</dbReference>
<dbReference type="InterPro" id="IPR040449">
    <property type="entry name" value="Peptidase_S66_N"/>
</dbReference>
<dbReference type="InterPro" id="IPR027478">
    <property type="entry name" value="LdcA_N"/>
</dbReference>
<feature type="domain" description="LD-carboxypeptidase C-terminal" evidence="7">
    <location>
        <begin position="170"/>
        <end position="286"/>
    </location>
</feature>
<sequence length="315" mass="34351">MIFPAPLQPGDKIGIVAPSGAIRYPDDILHGYQLLTSQGWAVVEGISPSLRYFQYAGTDEERLMDLQFMLDHPGIRAIIAVRGGYGCSRIIDRLDFTGFKRYPKWLVGFSDITLLLSHLEKLGHAAIHGPMVKHLDANPAATESLFDLLKGRPVAYSVNPHPQNRPGKVTGGLIGGNLCLLAHGIGSASEIDTRARILFIEDVGEPLYNLDRMMWQLRRAGKLRHLAGLVAGRFTDCKGTPESFGSDAVQIIADHVSAFSYPVAFEFPFGHVDDNRPLVVGAAARLSVSPEQVSITIPQPEHEARAITAEAERVG</sequence>
<dbReference type="Gene3D" id="3.40.50.10740">
    <property type="entry name" value="Class I glutamine amidotransferase-like"/>
    <property type="match status" value="1"/>
</dbReference>
<organism evidence="8 9">
    <name type="scientific">Ravibacter arvi</name>
    <dbReference type="NCBI Taxonomy" id="2051041"/>
    <lineage>
        <taxon>Bacteria</taxon>
        <taxon>Pseudomonadati</taxon>
        <taxon>Bacteroidota</taxon>
        <taxon>Cytophagia</taxon>
        <taxon>Cytophagales</taxon>
        <taxon>Spirosomataceae</taxon>
        <taxon>Ravibacter</taxon>
    </lineage>
</organism>
<dbReference type="PANTHER" id="PTHR30237:SF2">
    <property type="entry name" value="MUREIN TETRAPEPTIDE CARBOXYPEPTIDASE"/>
    <property type="match status" value="1"/>
</dbReference>
<accession>A0ABP8LRI3</accession>
<dbReference type="Pfam" id="PF17676">
    <property type="entry name" value="Peptidase_S66C"/>
    <property type="match status" value="1"/>
</dbReference>
<keyword evidence="4" id="KW-0378">Hydrolase</keyword>
<protein>
    <submittedName>
        <fullName evidence="8">LD-carboxypeptidase</fullName>
    </submittedName>
</protein>
<comment type="caution">
    <text evidence="8">The sequence shown here is derived from an EMBL/GenBank/DDBJ whole genome shotgun (WGS) entry which is preliminary data.</text>
</comment>
<evidence type="ECO:0000259" key="7">
    <source>
        <dbReference type="Pfam" id="PF17676"/>
    </source>
</evidence>
<keyword evidence="3" id="KW-0645">Protease</keyword>
<evidence type="ECO:0000256" key="3">
    <source>
        <dbReference type="ARBA" id="ARBA00022670"/>
    </source>
</evidence>
<keyword evidence="9" id="KW-1185">Reference proteome</keyword>
<evidence type="ECO:0000259" key="6">
    <source>
        <dbReference type="Pfam" id="PF02016"/>
    </source>
</evidence>
<evidence type="ECO:0000313" key="8">
    <source>
        <dbReference type="EMBL" id="GAA4434945.1"/>
    </source>
</evidence>
<dbReference type="SUPFAM" id="SSF52317">
    <property type="entry name" value="Class I glutamine amidotransferase-like"/>
    <property type="match status" value="1"/>
</dbReference>
<evidence type="ECO:0000256" key="2">
    <source>
        <dbReference type="ARBA" id="ARBA00022645"/>
    </source>
</evidence>
<dbReference type="PIRSF" id="PIRSF028757">
    <property type="entry name" value="LD-carboxypeptidase"/>
    <property type="match status" value="1"/>
</dbReference>
<comment type="similarity">
    <text evidence="1">Belongs to the peptidase S66 family.</text>
</comment>
<feature type="domain" description="LD-carboxypeptidase N-terminal" evidence="6">
    <location>
        <begin position="13"/>
        <end position="129"/>
    </location>
</feature>
<dbReference type="Proteomes" id="UP001501508">
    <property type="component" value="Unassembled WGS sequence"/>
</dbReference>
<dbReference type="InterPro" id="IPR040921">
    <property type="entry name" value="Peptidase_S66C"/>
</dbReference>
<dbReference type="CDD" id="cd07025">
    <property type="entry name" value="Peptidase_S66"/>
    <property type="match status" value="1"/>
</dbReference>
<dbReference type="PANTHER" id="PTHR30237">
    <property type="entry name" value="MURAMOYLTETRAPEPTIDE CARBOXYPEPTIDASE"/>
    <property type="match status" value="1"/>
</dbReference>
<proteinExistence type="inferred from homology"/>